<dbReference type="PANTHER" id="PTHR10741">
    <property type="entry name" value="TRANSLIN AND TRANSLIN ASSOCIATED PROTEIN X"/>
    <property type="match status" value="1"/>
</dbReference>
<organism evidence="8 9">
    <name type="scientific">Mycosarcoma maydis</name>
    <name type="common">Corn smut fungus</name>
    <name type="synonym">Ustilago maydis</name>
    <dbReference type="NCBI Taxonomy" id="5270"/>
    <lineage>
        <taxon>Eukaryota</taxon>
        <taxon>Fungi</taxon>
        <taxon>Dikarya</taxon>
        <taxon>Basidiomycota</taxon>
        <taxon>Ustilaginomycotina</taxon>
        <taxon>Ustilaginomycetes</taxon>
        <taxon>Ustilaginales</taxon>
        <taxon>Ustilaginaceae</taxon>
        <taxon>Mycosarcoma</taxon>
    </lineage>
</organism>
<keyword evidence="6" id="KW-0238">DNA-binding</keyword>
<accession>A0A0D1E3U8</accession>
<keyword evidence="9" id="KW-1185">Reference proteome</keyword>
<keyword evidence="7" id="KW-0539">Nucleus</keyword>
<dbReference type="eggNOG" id="KOG3067">
    <property type="taxonomic scope" value="Eukaryota"/>
</dbReference>
<dbReference type="GO" id="GO:0003723">
    <property type="term" value="F:RNA binding"/>
    <property type="evidence" value="ECO:0000318"/>
    <property type="project" value="GO_Central"/>
</dbReference>
<dbReference type="GO" id="GO:0005634">
    <property type="term" value="C:nucleus"/>
    <property type="evidence" value="ECO:0000318"/>
    <property type="project" value="GO_Central"/>
</dbReference>
<evidence type="ECO:0008006" key="10">
    <source>
        <dbReference type="Google" id="ProtNLM"/>
    </source>
</evidence>
<dbReference type="SUPFAM" id="SSF74784">
    <property type="entry name" value="Translin"/>
    <property type="match status" value="1"/>
</dbReference>
<evidence type="ECO:0000313" key="9">
    <source>
        <dbReference type="Proteomes" id="UP000000561"/>
    </source>
</evidence>
<dbReference type="OrthoDB" id="829at2759"/>
<dbReference type="CDD" id="cd14819">
    <property type="entry name" value="Translin"/>
    <property type="match status" value="1"/>
</dbReference>
<dbReference type="Gene3D" id="1.20.58.190">
    <property type="entry name" value="Translin, domain 1"/>
    <property type="match status" value="1"/>
</dbReference>
<evidence type="ECO:0000256" key="1">
    <source>
        <dbReference type="ARBA" id="ARBA00004123"/>
    </source>
</evidence>
<dbReference type="Gene3D" id="1.20.58.200">
    <property type="entry name" value="Translin, domain 2"/>
    <property type="match status" value="1"/>
</dbReference>
<dbReference type="InterPro" id="IPR016068">
    <property type="entry name" value="Translin_N"/>
</dbReference>
<evidence type="ECO:0000256" key="4">
    <source>
        <dbReference type="ARBA" id="ARBA00022490"/>
    </source>
</evidence>
<evidence type="ECO:0000313" key="8">
    <source>
        <dbReference type="EMBL" id="KIS70431.1"/>
    </source>
</evidence>
<proteinExistence type="inferred from homology"/>
<sequence>MASSSTGAVSLRSLITSEFEPLFEELEAERRLADVLRDKAHELDRLSRQLSAILADLYSSEAREFSATVQQTAAVWVEVRSKIDQLACVLPEDGLYRWCDEYSFAFKNLTSTIAQLVLLATGGLVTKQQASHVLGLDKHSRAKIQLVTDVYLHALINAINQLPRLALNSVTLGDYSTPLRLAEFVKQVHSGFQLLNLKNDSLRKRFDSLKYDVKNIEEIVYDISLRGLVVRPDHATDGLAFPAGQQRQQEFVDSL</sequence>
<dbReference type="RefSeq" id="XP_011387605.1">
    <property type="nucleotide sequence ID" value="XM_011389303.1"/>
</dbReference>
<name>A0A0D1E3U8_MYCMD</name>
<dbReference type="OMA" id="RWCDEYS"/>
<reference evidence="8 9" key="1">
    <citation type="journal article" date="2006" name="Nature">
        <title>Insights from the genome of the biotrophic fungal plant pathogen Ustilago maydis.</title>
        <authorList>
            <person name="Kamper J."/>
            <person name="Kahmann R."/>
            <person name="Bolker M."/>
            <person name="Ma L.J."/>
            <person name="Brefort T."/>
            <person name="Saville B.J."/>
            <person name="Banuett F."/>
            <person name="Kronstad J.W."/>
            <person name="Gold S.E."/>
            <person name="Muller O."/>
            <person name="Perlin M.H."/>
            <person name="Wosten H.A."/>
            <person name="de Vries R."/>
            <person name="Ruiz-Herrera J."/>
            <person name="Reynaga-Pena C.G."/>
            <person name="Snetselaar K."/>
            <person name="McCann M."/>
            <person name="Perez-Martin J."/>
            <person name="Feldbrugge M."/>
            <person name="Basse C.W."/>
            <person name="Steinberg G."/>
            <person name="Ibeas J.I."/>
            <person name="Holloman W."/>
            <person name="Guzman P."/>
            <person name="Farman M."/>
            <person name="Stajich J.E."/>
            <person name="Sentandreu R."/>
            <person name="Gonzalez-Prieto J.M."/>
            <person name="Kennell J.C."/>
            <person name="Molina L."/>
            <person name="Schirawski J."/>
            <person name="Mendoza-Mendoza A."/>
            <person name="Greilinger D."/>
            <person name="Munch K."/>
            <person name="Rossel N."/>
            <person name="Scherer M."/>
            <person name="Vranes M."/>
            <person name="Ladendorf O."/>
            <person name="Vincon V."/>
            <person name="Fuchs U."/>
            <person name="Sandrock B."/>
            <person name="Meng S."/>
            <person name="Ho E.C."/>
            <person name="Cahill M.J."/>
            <person name="Boyce K.J."/>
            <person name="Klose J."/>
            <person name="Klosterman S.J."/>
            <person name="Deelstra H.J."/>
            <person name="Ortiz-Castellanos L."/>
            <person name="Li W."/>
            <person name="Sanchez-Alonso P."/>
            <person name="Schreier P.H."/>
            <person name="Hauser-Hahn I."/>
            <person name="Vaupel M."/>
            <person name="Koopmann E."/>
            <person name="Friedrich G."/>
            <person name="Voss H."/>
            <person name="Schluter T."/>
            <person name="Margolis J."/>
            <person name="Platt D."/>
            <person name="Swimmer C."/>
            <person name="Gnirke A."/>
            <person name="Chen F."/>
            <person name="Vysotskaia V."/>
            <person name="Mannhaupt G."/>
            <person name="Guldener U."/>
            <person name="Munsterkotter M."/>
            <person name="Haase D."/>
            <person name="Oesterheld M."/>
            <person name="Mewes H.W."/>
            <person name="Mauceli E.W."/>
            <person name="DeCaprio D."/>
            <person name="Wade C.M."/>
            <person name="Butler J."/>
            <person name="Young S."/>
            <person name="Jaffe D.B."/>
            <person name="Calvo S."/>
            <person name="Nusbaum C."/>
            <person name="Galagan J."/>
            <person name="Birren B.W."/>
        </authorList>
    </citation>
    <scope>NUCLEOTIDE SEQUENCE [LARGE SCALE GENOMIC DNA]</scope>
    <source>
        <strain evidence="9">DSM 14603 / FGSC 9021 / UM521</strain>
    </source>
</reference>
<keyword evidence="4" id="KW-0963">Cytoplasm</keyword>
<dbReference type="EMBL" id="CM003142">
    <property type="protein sequence ID" value="KIS70431.1"/>
    <property type="molecule type" value="Genomic_DNA"/>
</dbReference>
<evidence type="ECO:0000256" key="6">
    <source>
        <dbReference type="ARBA" id="ARBA00023125"/>
    </source>
</evidence>
<protein>
    <recommendedName>
        <fullName evidence="10">Translin</fullName>
    </recommendedName>
</protein>
<dbReference type="InterPro" id="IPR002848">
    <property type="entry name" value="Translin_fam"/>
</dbReference>
<dbReference type="Pfam" id="PF01997">
    <property type="entry name" value="Translin"/>
    <property type="match status" value="1"/>
</dbReference>
<evidence type="ECO:0000256" key="2">
    <source>
        <dbReference type="ARBA" id="ARBA00004496"/>
    </source>
</evidence>
<comment type="similarity">
    <text evidence="3">Belongs to the translin family.</text>
</comment>
<dbReference type="VEuPathDB" id="FungiDB:UMAG_01607"/>
<dbReference type="GO" id="GO:0043565">
    <property type="term" value="F:sequence-specific DNA binding"/>
    <property type="evidence" value="ECO:0007669"/>
    <property type="project" value="InterPro"/>
</dbReference>
<dbReference type="InParanoid" id="A0A0D1E3U8"/>
<dbReference type="GeneID" id="23562552"/>
<comment type="subcellular location">
    <subcellularLocation>
        <location evidence="2">Cytoplasm</location>
    </subcellularLocation>
    <subcellularLocation>
        <location evidence="1">Nucleus</location>
    </subcellularLocation>
</comment>
<dbReference type="FunCoup" id="A0A0D1E3U8">
    <property type="interactions" value="800"/>
</dbReference>
<dbReference type="InterPro" id="IPR016069">
    <property type="entry name" value="Translin_C"/>
</dbReference>
<dbReference type="AlphaFoldDB" id="A0A0D1E3U8"/>
<dbReference type="FunFam" id="1.20.58.200:FF:000002">
    <property type="entry name" value="Putative translin"/>
    <property type="match status" value="1"/>
</dbReference>
<dbReference type="GO" id="GO:0005737">
    <property type="term" value="C:cytoplasm"/>
    <property type="evidence" value="ECO:0000318"/>
    <property type="project" value="GO_Central"/>
</dbReference>
<dbReference type="KEGG" id="uma:UMAG_01607"/>
<dbReference type="GO" id="GO:0003697">
    <property type="term" value="F:single-stranded DNA binding"/>
    <property type="evidence" value="ECO:0007669"/>
    <property type="project" value="InterPro"/>
</dbReference>
<evidence type="ECO:0000256" key="3">
    <source>
        <dbReference type="ARBA" id="ARBA00005902"/>
    </source>
</evidence>
<dbReference type="InterPro" id="IPR036081">
    <property type="entry name" value="Translin_sf"/>
</dbReference>
<dbReference type="InterPro" id="IPR033956">
    <property type="entry name" value="Translin"/>
</dbReference>
<dbReference type="GO" id="GO:0016070">
    <property type="term" value="P:RNA metabolic process"/>
    <property type="evidence" value="ECO:0007669"/>
    <property type="project" value="InterPro"/>
</dbReference>
<keyword evidence="5" id="KW-0694">RNA-binding</keyword>
<dbReference type="Proteomes" id="UP000000561">
    <property type="component" value="Chromosome 3"/>
</dbReference>
<gene>
    <name evidence="8" type="ORF">UMAG_01607</name>
</gene>
<evidence type="ECO:0000256" key="7">
    <source>
        <dbReference type="ARBA" id="ARBA00023242"/>
    </source>
</evidence>
<dbReference type="STRING" id="237631.A0A0D1E3U8"/>
<evidence type="ECO:0000256" key="5">
    <source>
        <dbReference type="ARBA" id="ARBA00022884"/>
    </source>
</evidence>